<dbReference type="PRINTS" id="PR00069">
    <property type="entry name" value="ALDKETRDTASE"/>
</dbReference>
<evidence type="ECO:0000256" key="1">
    <source>
        <dbReference type="PIRSR" id="PIRSR000097-3"/>
    </source>
</evidence>
<dbReference type="PROSITE" id="PS00062">
    <property type="entry name" value="ALDOKETO_REDUCTASE_2"/>
    <property type="match status" value="1"/>
</dbReference>
<dbReference type="InterPro" id="IPR023210">
    <property type="entry name" value="NADP_OxRdtase_dom"/>
</dbReference>
<dbReference type="Gene3D" id="3.20.20.100">
    <property type="entry name" value="NADP-dependent oxidoreductase domain"/>
    <property type="match status" value="1"/>
</dbReference>
<dbReference type="PANTHER" id="PTHR11732">
    <property type="entry name" value="ALDO/KETO REDUCTASE"/>
    <property type="match status" value="1"/>
</dbReference>
<dbReference type="SUPFAM" id="SSF51430">
    <property type="entry name" value="NAD(P)-linked oxidoreductase"/>
    <property type="match status" value="1"/>
</dbReference>
<feature type="site" description="Lowers pKa of active site Tyr" evidence="1">
    <location>
        <position position="65"/>
    </location>
</feature>
<keyword evidence="4" id="KW-1185">Reference proteome</keyword>
<evidence type="ECO:0000313" key="3">
    <source>
        <dbReference type="EMBL" id="OXA61037.1"/>
    </source>
</evidence>
<dbReference type="Proteomes" id="UP000198287">
    <property type="component" value="Unassembled WGS sequence"/>
</dbReference>
<dbReference type="OMA" id="AWFYGSE"/>
<dbReference type="GO" id="GO:0016491">
    <property type="term" value="F:oxidoreductase activity"/>
    <property type="evidence" value="ECO:0007669"/>
    <property type="project" value="InterPro"/>
</dbReference>
<dbReference type="PROSITE" id="PS00798">
    <property type="entry name" value="ALDOKETO_REDUCTASE_1"/>
    <property type="match status" value="1"/>
</dbReference>
<reference evidence="3 4" key="1">
    <citation type="submission" date="2015-12" db="EMBL/GenBank/DDBJ databases">
        <title>The genome of Folsomia candida.</title>
        <authorList>
            <person name="Faddeeva A."/>
            <person name="Derks M.F."/>
            <person name="Anvar Y."/>
            <person name="Smit S."/>
            <person name="Van Straalen N."/>
            <person name="Roelofs D."/>
        </authorList>
    </citation>
    <scope>NUCLEOTIDE SEQUENCE [LARGE SCALE GENOMIC DNA]</scope>
    <source>
        <strain evidence="3 4">VU population</strain>
        <tissue evidence="3">Whole body</tissue>
    </source>
</reference>
<feature type="domain" description="NADP-dependent oxidoreductase" evidence="2">
    <location>
        <begin position="5"/>
        <end position="286"/>
    </location>
</feature>
<comment type="caution">
    <text evidence="3">The sequence shown here is derived from an EMBL/GenBank/DDBJ whole genome shotgun (WGS) entry which is preliminary data.</text>
</comment>
<gene>
    <name evidence="3" type="ORF">Fcan01_05935</name>
</gene>
<evidence type="ECO:0000259" key="2">
    <source>
        <dbReference type="Pfam" id="PF00248"/>
    </source>
</evidence>
<organism evidence="3 4">
    <name type="scientific">Folsomia candida</name>
    <name type="common">Springtail</name>
    <dbReference type="NCBI Taxonomy" id="158441"/>
    <lineage>
        <taxon>Eukaryota</taxon>
        <taxon>Metazoa</taxon>
        <taxon>Ecdysozoa</taxon>
        <taxon>Arthropoda</taxon>
        <taxon>Hexapoda</taxon>
        <taxon>Collembola</taxon>
        <taxon>Entomobryomorpha</taxon>
        <taxon>Isotomoidea</taxon>
        <taxon>Isotomidae</taxon>
        <taxon>Proisotominae</taxon>
        <taxon>Folsomia</taxon>
    </lineage>
</organism>
<sequence>MKFRLGTWDLVGEELEAVLNTALTIGYRHIDTAFMHCNEQSIGRVIRDWLESKRVKRKELFITSKLPPTGMHPEKVKHFCQLSLQNLGLSYLDMYLIQLPVGIKYSNDDELFTTSPDGTIATDCGTDIARVWKEMEKLVEEGLIKNIGISNFNEEQLEHLLHVAVIKPANLQIEVHAYFQQRDIRRFCKENGITTTAFCPLGSPNRDKILFSKGNCKVGNLLTDPMVVCLAEKCEKSSAQILLRHAIQKGITVIPKASSKERLQENLDIFNFYLIPSEMKQLDSLDKGQFERTFDYSFLGESFRTHHEFPFSPKIDESLNPHH</sequence>
<evidence type="ECO:0000313" key="4">
    <source>
        <dbReference type="Proteomes" id="UP000198287"/>
    </source>
</evidence>
<dbReference type="Pfam" id="PF00248">
    <property type="entry name" value="Aldo_ket_red"/>
    <property type="match status" value="1"/>
</dbReference>
<proteinExistence type="predicted"/>
<protein>
    <submittedName>
        <fullName evidence="3">Alcohol dehydrogenase [NADP(+)]</fullName>
    </submittedName>
</protein>
<accession>A0A226EV41</accession>
<dbReference type="InterPro" id="IPR020471">
    <property type="entry name" value="AKR"/>
</dbReference>
<dbReference type="EMBL" id="LNIX01000002">
    <property type="protein sequence ID" value="OXA61037.1"/>
    <property type="molecule type" value="Genomic_DNA"/>
</dbReference>
<dbReference type="AlphaFoldDB" id="A0A226EV41"/>
<dbReference type="InterPro" id="IPR018170">
    <property type="entry name" value="Aldo/ket_reductase_CS"/>
</dbReference>
<name>A0A226EV41_FOLCA</name>
<dbReference type="InterPro" id="IPR036812">
    <property type="entry name" value="NAD(P)_OxRdtase_dom_sf"/>
</dbReference>
<dbReference type="OrthoDB" id="416253at2759"/>
<dbReference type="PIRSF" id="PIRSF000097">
    <property type="entry name" value="AKR"/>
    <property type="match status" value="1"/>
</dbReference>
<dbReference type="STRING" id="158441.A0A226EV41"/>